<protein>
    <submittedName>
        <fullName evidence="2">Uncharacterized protein</fullName>
    </submittedName>
</protein>
<dbReference type="Proteomes" id="UP000181917">
    <property type="component" value="Unassembled WGS sequence"/>
</dbReference>
<evidence type="ECO:0000313" key="3">
    <source>
        <dbReference type="Proteomes" id="UP000181917"/>
    </source>
</evidence>
<dbReference type="STRING" id="37928.SAMN04489742_0905"/>
<keyword evidence="1" id="KW-0472">Membrane</keyword>
<sequence length="185" mass="19205">MASASTRPSGMRHTQVRIVPVLAAAGLTMVLALVAHLASGGTMPALPVLIAITALTTLAATVLSRVDAPAWTLILAAGVAQQVLHLAFDAFAARPAAAGESTGPSAGPSPSHHAEVDAEQLAATARIATEHAGSHGEYVMLMLHFHLAAAVLTALLMAWSRRRGGLEAEARPSPSLFRTRLRTRF</sequence>
<dbReference type="OrthoDB" id="10005165at2"/>
<proteinExistence type="predicted"/>
<gene>
    <name evidence="2" type="ORF">SAMN04489742_0905</name>
</gene>
<feature type="transmembrane region" description="Helical" evidence="1">
    <location>
        <begin position="21"/>
        <end position="39"/>
    </location>
</feature>
<feature type="transmembrane region" description="Helical" evidence="1">
    <location>
        <begin position="138"/>
        <end position="159"/>
    </location>
</feature>
<evidence type="ECO:0000313" key="2">
    <source>
        <dbReference type="EMBL" id="SDQ38478.1"/>
    </source>
</evidence>
<reference evidence="2 3" key="1">
    <citation type="submission" date="2016-10" db="EMBL/GenBank/DDBJ databases">
        <authorList>
            <person name="de Groot N.N."/>
        </authorList>
    </citation>
    <scope>NUCLEOTIDE SEQUENCE [LARGE SCALE GENOMIC DNA]</scope>
    <source>
        <strain evidence="2 3">DSM 20117</strain>
    </source>
</reference>
<organism evidence="2 3">
    <name type="scientific">Crystallibacter crystallopoietes</name>
    <dbReference type="NCBI Taxonomy" id="37928"/>
    <lineage>
        <taxon>Bacteria</taxon>
        <taxon>Bacillati</taxon>
        <taxon>Actinomycetota</taxon>
        <taxon>Actinomycetes</taxon>
        <taxon>Micrococcales</taxon>
        <taxon>Micrococcaceae</taxon>
        <taxon>Crystallibacter</taxon>
    </lineage>
</organism>
<keyword evidence="3" id="KW-1185">Reference proteome</keyword>
<keyword evidence="1" id="KW-1133">Transmembrane helix</keyword>
<evidence type="ECO:0000256" key="1">
    <source>
        <dbReference type="SAM" id="Phobius"/>
    </source>
</evidence>
<keyword evidence="1" id="KW-0812">Transmembrane</keyword>
<dbReference type="EMBL" id="FNKH01000002">
    <property type="protein sequence ID" value="SDQ38478.1"/>
    <property type="molecule type" value="Genomic_DNA"/>
</dbReference>
<accession>A0A1H1AFQ8</accession>
<dbReference type="AlphaFoldDB" id="A0A1H1AFQ8"/>
<feature type="transmembrane region" description="Helical" evidence="1">
    <location>
        <begin position="45"/>
        <end position="63"/>
    </location>
</feature>
<feature type="transmembrane region" description="Helical" evidence="1">
    <location>
        <begin position="70"/>
        <end position="88"/>
    </location>
</feature>
<name>A0A1H1AFQ8_9MICC</name>
<dbReference type="RefSeq" id="WP_139186740.1">
    <property type="nucleotide sequence ID" value="NZ_CP018863.1"/>
</dbReference>